<gene>
    <name evidence="1" type="ORF">UY3_03470</name>
</gene>
<dbReference type="EMBL" id="KB517139">
    <property type="protein sequence ID" value="EMP39297.1"/>
    <property type="molecule type" value="Genomic_DNA"/>
</dbReference>
<accession>M7CEN9</accession>
<sequence>MLRIFCSTYYCSIDNRSPAFHEALKYTPLADTLRAQGYEVQIQALIVGALGSWDPYNEPVLRACRVGRRYTRLMRQLMVSDTIRWSRDIYTERITGHCQYQAE</sequence>
<reference evidence="2" key="1">
    <citation type="journal article" date="2013" name="Nat. Genet.">
        <title>The draft genomes of soft-shell turtle and green sea turtle yield insights into the development and evolution of the turtle-specific body plan.</title>
        <authorList>
            <person name="Wang Z."/>
            <person name="Pascual-Anaya J."/>
            <person name="Zadissa A."/>
            <person name="Li W."/>
            <person name="Niimura Y."/>
            <person name="Huang Z."/>
            <person name="Li C."/>
            <person name="White S."/>
            <person name="Xiong Z."/>
            <person name="Fang D."/>
            <person name="Wang B."/>
            <person name="Ming Y."/>
            <person name="Chen Y."/>
            <person name="Zheng Y."/>
            <person name="Kuraku S."/>
            <person name="Pignatelli M."/>
            <person name="Herrero J."/>
            <person name="Beal K."/>
            <person name="Nozawa M."/>
            <person name="Li Q."/>
            <person name="Wang J."/>
            <person name="Zhang H."/>
            <person name="Yu L."/>
            <person name="Shigenobu S."/>
            <person name="Wang J."/>
            <person name="Liu J."/>
            <person name="Flicek P."/>
            <person name="Searle S."/>
            <person name="Wang J."/>
            <person name="Kuratani S."/>
            <person name="Yin Y."/>
            <person name="Aken B."/>
            <person name="Zhang G."/>
            <person name="Irie N."/>
        </authorList>
    </citation>
    <scope>NUCLEOTIDE SEQUENCE [LARGE SCALE GENOMIC DNA]</scope>
</reference>
<evidence type="ECO:0000313" key="2">
    <source>
        <dbReference type="Proteomes" id="UP000031443"/>
    </source>
</evidence>
<dbReference type="AlphaFoldDB" id="M7CEN9"/>
<organism evidence="1 2">
    <name type="scientific">Chelonia mydas</name>
    <name type="common">Green sea-turtle</name>
    <name type="synonym">Chelonia agassizi</name>
    <dbReference type="NCBI Taxonomy" id="8469"/>
    <lineage>
        <taxon>Eukaryota</taxon>
        <taxon>Metazoa</taxon>
        <taxon>Chordata</taxon>
        <taxon>Craniata</taxon>
        <taxon>Vertebrata</taxon>
        <taxon>Euteleostomi</taxon>
        <taxon>Archelosauria</taxon>
        <taxon>Testudinata</taxon>
        <taxon>Testudines</taxon>
        <taxon>Cryptodira</taxon>
        <taxon>Durocryptodira</taxon>
        <taxon>Americhelydia</taxon>
        <taxon>Chelonioidea</taxon>
        <taxon>Cheloniidae</taxon>
        <taxon>Chelonia</taxon>
    </lineage>
</organism>
<proteinExistence type="predicted"/>
<dbReference type="Proteomes" id="UP000031443">
    <property type="component" value="Unassembled WGS sequence"/>
</dbReference>
<keyword evidence="2" id="KW-1185">Reference proteome</keyword>
<name>M7CEN9_CHEMY</name>
<protein>
    <submittedName>
        <fullName evidence="1">Uncharacterized protein</fullName>
    </submittedName>
</protein>
<evidence type="ECO:0000313" key="1">
    <source>
        <dbReference type="EMBL" id="EMP39297.1"/>
    </source>
</evidence>